<dbReference type="InterPro" id="IPR036388">
    <property type="entry name" value="WH-like_DNA-bd_sf"/>
</dbReference>
<dbReference type="Pfam" id="PF13545">
    <property type="entry name" value="HTH_Crp_2"/>
    <property type="match status" value="1"/>
</dbReference>
<name>A0A9E8Z857_9CYAN</name>
<dbReference type="SMART" id="SM00419">
    <property type="entry name" value="HTH_CRP"/>
    <property type="match status" value="1"/>
</dbReference>
<feature type="coiled-coil region" evidence="4">
    <location>
        <begin position="50"/>
        <end position="84"/>
    </location>
</feature>
<dbReference type="InterPro" id="IPR014710">
    <property type="entry name" value="RmlC-like_jellyroll"/>
</dbReference>
<dbReference type="KEGG" id="tsin:OXH18_13780"/>
<evidence type="ECO:0000256" key="1">
    <source>
        <dbReference type="ARBA" id="ARBA00023015"/>
    </source>
</evidence>
<dbReference type="SUPFAM" id="SSF51206">
    <property type="entry name" value="cAMP-binding domain-like"/>
    <property type="match status" value="1"/>
</dbReference>
<evidence type="ECO:0000313" key="8">
    <source>
        <dbReference type="Proteomes" id="UP001163152"/>
    </source>
</evidence>
<proteinExistence type="predicted"/>
<keyword evidence="3" id="KW-0804">Transcription</keyword>
<dbReference type="GO" id="GO:0006355">
    <property type="term" value="P:regulation of DNA-templated transcription"/>
    <property type="evidence" value="ECO:0007669"/>
    <property type="project" value="InterPro"/>
</dbReference>
<keyword evidence="1" id="KW-0805">Transcription regulation</keyword>
<dbReference type="Proteomes" id="UP001163152">
    <property type="component" value="Chromosome"/>
</dbReference>
<dbReference type="NCBIfam" id="TIGR00229">
    <property type="entry name" value="sensory_box"/>
    <property type="match status" value="1"/>
</dbReference>
<dbReference type="InterPro" id="IPR000014">
    <property type="entry name" value="PAS"/>
</dbReference>
<dbReference type="InterPro" id="IPR013767">
    <property type="entry name" value="PAS_fold"/>
</dbReference>
<evidence type="ECO:0000256" key="2">
    <source>
        <dbReference type="ARBA" id="ARBA00023125"/>
    </source>
</evidence>
<dbReference type="InterPro" id="IPR012318">
    <property type="entry name" value="HTH_CRP"/>
</dbReference>
<organism evidence="7 8">
    <name type="scientific">Thermocoleostomius sinensis A174</name>
    <dbReference type="NCBI Taxonomy" id="2016057"/>
    <lineage>
        <taxon>Bacteria</taxon>
        <taxon>Bacillati</taxon>
        <taxon>Cyanobacteriota</taxon>
        <taxon>Cyanophyceae</taxon>
        <taxon>Oculatellales</taxon>
        <taxon>Oculatellaceae</taxon>
        <taxon>Thermocoleostomius</taxon>
    </lineage>
</organism>
<keyword evidence="2" id="KW-0238">DNA-binding</keyword>
<dbReference type="EMBL" id="CP113797">
    <property type="protein sequence ID" value="WAL58255.1"/>
    <property type="molecule type" value="Genomic_DNA"/>
</dbReference>
<sequence length="386" mass="43708">MSDMNPLSHRIEKIHGRLSELYRHAIASPSPSPELLPTALIELGIVSEALQLVMNELARQNEKLASMQSNIDSEHQRYQELSELLLDGYIVTDAAFIIEELNSAAAALFNTQPQLLIGKPLPSLIFNEDRAAFQTKLSQIQQRHRVDLTVRFQRYHADFFSASVSVSTTQSFDNKTGFRWILRDVTERKRAESALDCADYDPCQDRPIQFYSKGDIIPLDPSKLWLVSRGVVKLSTMSDRGEEMLMGLVRDSMVFGSSLTALQTYEAIALSKVQLVSISLTEVSQSPRLAQVLLPLITQRLRQTESFLSIYGQLRVEDRLHHLLDLLKREIGQPVENGIRLCVRLTHQDFASACCTTRVTITRLLGKLQQEGNIMFDSHNHLILKH</sequence>
<reference evidence="7" key="1">
    <citation type="submission" date="2022-12" db="EMBL/GenBank/DDBJ databases">
        <title>Polyphasic identification of a Novel Hot-Spring Cyanobacterium Ocullathermofonsia sinensis gen nov. sp. nov. and Genomic Insights on its Adaptations to the Thermal Habitat.</title>
        <authorList>
            <person name="Daroch M."/>
            <person name="Tang J."/>
            <person name="Jiang Y."/>
        </authorList>
    </citation>
    <scope>NUCLEOTIDE SEQUENCE</scope>
    <source>
        <strain evidence="7">PKUAC-SCTA174</strain>
    </source>
</reference>
<dbReference type="PROSITE" id="PS50112">
    <property type="entry name" value="PAS"/>
    <property type="match status" value="1"/>
</dbReference>
<accession>A0A9E8Z857</accession>
<dbReference type="AlphaFoldDB" id="A0A9E8Z857"/>
<dbReference type="CDD" id="cd00130">
    <property type="entry name" value="PAS"/>
    <property type="match status" value="1"/>
</dbReference>
<evidence type="ECO:0000259" key="6">
    <source>
        <dbReference type="PROSITE" id="PS51063"/>
    </source>
</evidence>
<dbReference type="InterPro" id="IPR035965">
    <property type="entry name" value="PAS-like_dom_sf"/>
</dbReference>
<dbReference type="SMART" id="SM00091">
    <property type="entry name" value="PAS"/>
    <property type="match status" value="1"/>
</dbReference>
<dbReference type="SUPFAM" id="SSF46785">
    <property type="entry name" value="Winged helix' DNA-binding domain"/>
    <property type="match status" value="1"/>
</dbReference>
<feature type="domain" description="HTH crp-type" evidence="6">
    <location>
        <begin position="314"/>
        <end position="386"/>
    </location>
</feature>
<dbReference type="Gene3D" id="2.60.120.10">
    <property type="entry name" value="Jelly Rolls"/>
    <property type="match status" value="1"/>
</dbReference>
<feature type="domain" description="PAS" evidence="5">
    <location>
        <begin position="74"/>
        <end position="144"/>
    </location>
</feature>
<keyword evidence="8" id="KW-1185">Reference proteome</keyword>
<evidence type="ECO:0000256" key="4">
    <source>
        <dbReference type="SAM" id="Coils"/>
    </source>
</evidence>
<dbReference type="GO" id="GO:0003677">
    <property type="term" value="F:DNA binding"/>
    <property type="evidence" value="ECO:0007669"/>
    <property type="project" value="UniProtKB-KW"/>
</dbReference>
<gene>
    <name evidence="7" type="ORF">OXH18_13780</name>
</gene>
<dbReference type="Gene3D" id="3.30.450.20">
    <property type="entry name" value="PAS domain"/>
    <property type="match status" value="1"/>
</dbReference>
<dbReference type="SUPFAM" id="SSF55785">
    <property type="entry name" value="PYP-like sensor domain (PAS domain)"/>
    <property type="match status" value="1"/>
</dbReference>
<dbReference type="InterPro" id="IPR036390">
    <property type="entry name" value="WH_DNA-bd_sf"/>
</dbReference>
<dbReference type="PROSITE" id="PS51063">
    <property type="entry name" value="HTH_CRP_2"/>
    <property type="match status" value="1"/>
</dbReference>
<dbReference type="Pfam" id="PF00989">
    <property type="entry name" value="PAS"/>
    <property type="match status" value="1"/>
</dbReference>
<dbReference type="InterPro" id="IPR018490">
    <property type="entry name" value="cNMP-bd_dom_sf"/>
</dbReference>
<keyword evidence="4" id="KW-0175">Coiled coil</keyword>
<dbReference type="RefSeq" id="WP_268607659.1">
    <property type="nucleotide sequence ID" value="NZ_CP113797.1"/>
</dbReference>
<evidence type="ECO:0000313" key="7">
    <source>
        <dbReference type="EMBL" id="WAL58255.1"/>
    </source>
</evidence>
<evidence type="ECO:0000259" key="5">
    <source>
        <dbReference type="PROSITE" id="PS50112"/>
    </source>
</evidence>
<dbReference type="Gene3D" id="1.10.10.10">
    <property type="entry name" value="Winged helix-like DNA-binding domain superfamily/Winged helix DNA-binding domain"/>
    <property type="match status" value="1"/>
</dbReference>
<evidence type="ECO:0000256" key="3">
    <source>
        <dbReference type="ARBA" id="ARBA00023163"/>
    </source>
</evidence>
<protein>
    <submittedName>
        <fullName evidence="7">PAS domain S-box protein</fullName>
    </submittedName>
</protein>